<evidence type="ECO:0000313" key="3">
    <source>
        <dbReference type="Proteomes" id="UP000189681"/>
    </source>
</evidence>
<gene>
    <name evidence="2" type="ORF">AYP45_17295</name>
</gene>
<dbReference type="EMBL" id="AYTS01000192">
    <property type="protein sequence ID" value="OOP54972.1"/>
    <property type="molecule type" value="Genomic_DNA"/>
</dbReference>
<sequence length="226" mass="25093">MRTSKYLLAVGIALLMLCSVSGAVFAEPVWSIEGEYFEGCTCNPGCPCLFGSEPTHNKTCKISGVFHIQKGNYGQYSLDGQTVIGITDLTAQQDKNWIVFYIDEKAAAVQKNALLDIFQNHVFGFAKVPAERIIVKYVPIHTESSSWHKKAVAADNLTLDVELLHGTGNPDKPTQIVNKNFAIWAKEFDMTLDMGKAVTHRFREGNQGWNYDGRSGFATAFRFTSK</sequence>
<dbReference type="STRING" id="1004156.AYP45_17295"/>
<feature type="chain" id="PRO_5012753636" description="DUF1326 domain-containing protein" evidence="1">
    <location>
        <begin position="27"/>
        <end position="226"/>
    </location>
</feature>
<dbReference type="Pfam" id="PF07040">
    <property type="entry name" value="DUF1326"/>
    <property type="match status" value="1"/>
</dbReference>
<name>A0A1V4APC6_9BACT</name>
<protein>
    <recommendedName>
        <fullName evidence="4">DUF1326 domain-containing protein</fullName>
    </recommendedName>
</protein>
<dbReference type="InterPro" id="IPR009758">
    <property type="entry name" value="DUF1326"/>
</dbReference>
<accession>A0A1V4APC6</accession>
<organism evidence="2 3">
    <name type="scientific">Candidatus Brocadia carolinensis</name>
    <dbReference type="NCBI Taxonomy" id="1004156"/>
    <lineage>
        <taxon>Bacteria</taxon>
        <taxon>Pseudomonadati</taxon>
        <taxon>Planctomycetota</taxon>
        <taxon>Candidatus Brocadiia</taxon>
        <taxon>Candidatus Brocadiales</taxon>
        <taxon>Candidatus Brocadiaceae</taxon>
        <taxon>Candidatus Brocadia</taxon>
    </lineage>
</organism>
<evidence type="ECO:0000256" key="1">
    <source>
        <dbReference type="SAM" id="SignalP"/>
    </source>
</evidence>
<keyword evidence="1" id="KW-0732">Signal</keyword>
<feature type="signal peptide" evidence="1">
    <location>
        <begin position="1"/>
        <end position="26"/>
    </location>
</feature>
<reference evidence="2 3" key="1">
    <citation type="journal article" date="2017" name="Water Res.">
        <title>Discovery and metagenomic analysis of an anammox bacterial enrichment related to Candidatus "Brocadia caroliniensis" in a full-scale glycerol-fed nitritation-denitritation separate centrate treatment process.</title>
        <authorList>
            <person name="Park H."/>
            <person name="Brotto A.C."/>
            <person name="van Loosdrecht M.C."/>
            <person name="Chandran K."/>
        </authorList>
    </citation>
    <scope>NUCLEOTIDE SEQUENCE [LARGE SCALE GENOMIC DNA]</scope>
    <source>
        <strain evidence="2">26THWARD</strain>
    </source>
</reference>
<evidence type="ECO:0008006" key="4">
    <source>
        <dbReference type="Google" id="ProtNLM"/>
    </source>
</evidence>
<dbReference type="Proteomes" id="UP000189681">
    <property type="component" value="Unassembled WGS sequence"/>
</dbReference>
<comment type="caution">
    <text evidence="2">The sequence shown here is derived from an EMBL/GenBank/DDBJ whole genome shotgun (WGS) entry which is preliminary data.</text>
</comment>
<proteinExistence type="predicted"/>
<dbReference type="AlphaFoldDB" id="A0A1V4APC6"/>
<evidence type="ECO:0000313" key="2">
    <source>
        <dbReference type="EMBL" id="OOP54972.1"/>
    </source>
</evidence>